<name>A0A4C1XQ20_EUMVA</name>
<comment type="caution">
    <text evidence="2">The sequence shown here is derived from an EMBL/GenBank/DDBJ whole genome shotgun (WGS) entry which is preliminary data.</text>
</comment>
<sequence>MYHGVAVFLFHETQVESKFTRFTPRGSTLPRRTLTSSAVTTAAGPGPHHPPRTARGLRPSIGNKSVVGGYSLAMVTPLQKRVKDLFCRYYMLHRVHEPCTAAPPQQNSCYSKVLYALDTGSKVPTDDDRRLRQKCNITNREKSAAVYLPKGRLEFLWPSLKLFNRSTPFSFSIARYRCRMNRRDTPATLALIPCSLPIVTKRRRPLRCKEAMISYRRRGHPVNTMT</sequence>
<reference evidence="2 3" key="1">
    <citation type="journal article" date="2019" name="Commun. Biol.">
        <title>The bagworm genome reveals a unique fibroin gene that provides high tensile strength.</title>
        <authorList>
            <person name="Kono N."/>
            <person name="Nakamura H."/>
            <person name="Ohtoshi R."/>
            <person name="Tomita M."/>
            <person name="Numata K."/>
            <person name="Arakawa K."/>
        </authorList>
    </citation>
    <scope>NUCLEOTIDE SEQUENCE [LARGE SCALE GENOMIC DNA]</scope>
</reference>
<keyword evidence="3" id="KW-1185">Reference proteome</keyword>
<dbReference type="AlphaFoldDB" id="A0A4C1XQ20"/>
<organism evidence="2 3">
    <name type="scientific">Eumeta variegata</name>
    <name type="common">Bagworm moth</name>
    <name type="synonym">Eumeta japonica</name>
    <dbReference type="NCBI Taxonomy" id="151549"/>
    <lineage>
        <taxon>Eukaryota</taxon>
        <taxon>Metazoa</taxon>
        <taxon>Ecdysozoa</taxon>
        <taxon>Arthropoda</taxon>
        <taxon>Hexapoda</taxon>
        <taxon>Insecta</taxon>
        <taxon>Pterygota</taxon>
        <taxon>Neoptera</taxon>
        <taxon>Endopterygota</taxon>
        <taxon>Lepidoptera</taxon>
        <taxon>Glossata</taxon>
        <taxon>Ditrysia</taxon>
        <taxon>Tineoidea</taxon>
        <taxon>Psychidae</taxon>
        <taxon>Oiketicinae</taxon>
        <taxon>Eumeta</taxon>
    </lineage>
</organism>
<proteinExistence type="predicted"/>
<evidence type="ECO:0000256" key="1">
    <source>
        <dbReference type="SAM" id="MobiDB-lite"/>
    </source>
</evidence>
<accession>A0A4C1XQ20</accession>
<dbReference type="Proteomes" id="UP000299102">
    <property type="component" value="Unassembled WGS sequence"/>
</dbReference>
<feature type="region of interest" description="Disordered" evidence="1">
    <location>
        <begin position="36"/>
        <end position="60"/>
    </location>
</feature>
<protein>
    <submittedName>
        <fullName evidence="2">Uncharacterized protein</fullName>
    </submittedName>
</protein>
<evidence type="ECO:0000313" key="2">
    <source>
        <dbReference type="EMBL" id="GBP64664.1"/>
    </source>
</evidence>
<dbReference type="EMBL" id="BGZK01000904">
    <property type="protein sequence ID" value="GBP64664.1"/>
    <property type="molecule type" value="Genomic_DNA"/>
</dbReference>
<gene>
    <name evidence="2" type="ORF">EVAR_42615_1</name>
</gene>
<evidence type="ECO:0000313" key="3">
    <source>
        <dbReference type="Proteomes" id="UP000299102"/>
    </source>
</evidence>